<feature type="repeat" description="ARM" evidence="6">
    <location>
        <begin position="89"/>
        <end position="132"/>
    </location>
</feature>
<dbReference type="InterPro" id="IPR000225">
    <property type="entry name" value="Armadillo"/>
</dbReference>
<keyword evidence="10" id="KW-1185">Reference proteome</keyword>
<evidence type="ECO:0000256" key="6">
    <source>
        <dbReference type="PROSITE-ProRule" id="PRU00259"/>
    </source>
</evidence>
<dbReference type="SMR" id="A0A445FUE1"/>
<dbReference type="PANTHER" id="PTHR23316">
    <property type="entry name" value="IMPORTIN ALPHA"/>
    <property type="match status" value="1"/>
</dbReference>
<dbReference type="AlphaFoldDB" id="A0A445FUE1"/>
<dbReference type="GO" id="GO:0006606">
    <property type="term" value="P:protein import into nucleus"/>
    <property type="evidence" value="ECO:0007669"/>
    <property type="project" value="InterPro"/>
</dbReference>
<sequence length="489" mass="54712">MSLQPGSSSASEKRKRSYHSRTDPYKDTLLSKRRESFAVYSKEELLEDIPVMKQRLWSESAAEQFEGTIHFRKLLANGHPPIDEVIKADVVPRIVEFLESDGLHQLQFEALWVLTNIASGTSQHKRAVVDHGAVPKLVKLLSPTNNYDDVREQAVWVLGNIAFDSPCYSDLILNEHALLPLLSLLNPPSPILSMLRITTWTLSNLVRGKPPVTLEQVKTLMPVLKTLIHNSDEEVVSDACWALFYISDVSSDTTKTIVEAEFCVKLVDLLTNSSLTVIVPVLRTLGNIVAGDDAQTQLTIDKGLITGLSKLLLISRDKEQIYKETCWTISNITAGNGAQIQAIIDAHIIPVLVAIVIYRKDCEIDLKKEVAWAISNATRGSHDQIRYLVDQRCIQALCDLLAYPNSEIVSNCLEGLENILVVGEVDKDIDRGNSFAERVDKCDGWGMIENLKSHDKKEIKERAARIFKTFWAEDDLVEDTDLQDDLGRG</sequence>
<accession>A0A445FUE1</accession>
<feature type="region of interest" description="Disordered" evidence="7">
    <location>
        <begin position="1"/>
        <end position="26"/>
    </location>
</feature>
<feature type="compositionally biased region" description="Polar residues" evidence="7">
    <location>
        <begin position="1"/>
        <end position="10"/>
    </location>
</feature>
<dbReference type="SMART" id="SM00185">
    <property type="entry name" value="ARM"/>
    <property type="match status" value="8"/>
</dbReference>
<evidence type="ECO:0000313" key="9">
    <source>
        <dbReference type="EMBL" id="RZB52501.1"/>
    </source>
</evidence>
<evidence type="ECO:0000256" key="5">
    <source>
        <dbReference type="PIRNR" id="PIRNR005673"/>
    </source>
</evidence>
<proteinExistence type="inferred from homology"/>
<dbReference type="PIRSF" id="PIRSF005673">
    <property type="entry name" value="Importin_alpha"/>
    <property type="match status" value="1"/>
</dbReference>
<comment type="similarity">
    <text evidence="1 5">Belongs to the importin alpha family.</text>
</comment>
<protein>
    <recommendedName>
        <fullName evidence="5">Importin subunit alpha</fullName>
    </recommendedName>
</protein>
<dbReference type="EMBL" id="QZWG01000018">
    <property type="protein sequence ID" value="RZB52501.1"/>
    <property type="molecule type" value="Genomic_DNA"/>
</dbReference>
<evidence type="ECO:0000313" key="8">
    <source>
        <dbReference type="EMBL" id="RZB52499.1"/>
    </source>
</evidence>
<dbReference type="InterPro" id="IPR016024">
    <property type="entry name" value="ARM-type_fold"/>
</dbReference>
<name>A0A445FUE1_GLYSO</name>
<dbReference type="GO" id="GO:0061608">
    <property type="term" value="F:nuclear import signal receptor activity"/>
    <property type="evidence" value="ECO:0007669"/>
    <property type="project" value="InterPro"/>
</dbReference>
<evidence type="ECO:0000256" key="7">
    <source>
        <dbReference type="SAM" id="MobiDB-lite"/>
    </source>
</evidence>
<evidence type="ECO:0000256" key="1">
    <source>
        <dbReference type="ARBA" id="ARBA00010394"/>
    </source>
</evidence>
<gene>
    <name evidence="8" type="ORF">D0Y65_048815</name>
    <name evidence="9" type="ORF">D0Y65_048817</name>
</gene>
<dbReference type="InterPro" id="IPR032413">
    <property type="entry name" value="Arm_3"/>
</dbReference>
<keyword evidence="4 5" id="KW-0653">Protein transport</keyword>
<dbReference type="GO" id="GO:0005737">
    <property type="term" value="C:cytoplasm"/>
    <property type="evidence" value="ECO:0007669"/>
    <property type="project" value="InterPro"/>
</dbReference>
<dbReference type="PROSITE" id="PS50176">
    <property type="entry name" value="ARM_REPEAT"/>
    <property type="match status" value="2"/>
</dbReference>
<evidence type="ECO:0000313" key="10">
    <source>
        <dbReference type="Proteomes" id="UP000289340"/>
    </source>
</evidence>
<dbReference type="Gramene" id="XM_028356347.1">
    <property type="protein sequence ID" value="XP_028212148.1"/>
    <property type="gene ID" value="LOC114394676"/>
</dbReference>
<dbReference type="Gene3D" id="1.25.10.10">
    <property type="entry name" value="Leucine-rich Repeat Variant"/>
    <property type="match status" value="1"/>
</dbReference>
<dbReference type="InterPro" id="IPR024931">
    <property type="entry name" value="Importin_alpha"/>
</dbReference>
<dbReference type="SUPFAM" id="SSF48371">
    <property type="entry name" value="ARM repeat"/>
    <property type="match status" value="1"/>
</dbReference>
<organism evidence="9 10">
    <name type="scientific">Glycine soja</name>
    <name type="common">Wild soybean</name>
    <dbReference type="NCBI Taxonomy" id="3848"/>
    <lineage>
        <taxon>Eukaryota</taxon>
        <taxon>Viridiplantae</taxon>
        <taxon>Streptophyta</taxon>
        <taxon>Embryophyta</taxon>
        <taxon>Tracheophyta</taxon>
        <taxon>Spermatophyta</taxon>
        <taxon>Magnoliopsida</taxon>
        <taxon>eudicotyledons</taxon>
        <taxon>Gunneridae</taxon>
        <taxon>Pentapetalae</taxon>
        <taxon>rosids</taxon>
        <taxon>fabids</taxon>
        <taxon>Fabales</taxon>
        <taxon>Fabaceae</taxon>
        <taxon>Papilionoideae</taxon>
        <taxon>50 kb inversion clade</taxon>
        <taxon>NPAAA clade</taxon>
        <taxon>indigoferoid/millettioid clade</taxon>
        <taxon>Phaseoleae</taxon>
        <taxon>Glycine</taxon>
        <taxon>Glycine subgen. Soja</taxon>
    </lineage>
</organism>
<dbReference type="Pfam" id="PF16186">
    <property type="entry name" value="Arm_3"/>
    <property type="match status" value="1"/>
</dbReference>
<dbReference type="EMBL" id="QZWG01000018">
    <property type="protein sequence ID" value="RZB52499.1"/>
    <property type="molecule type" value="Genomic_DNA"/>
</dbReference>
<keyword evidence="2 5" id="KW-0813">Transport</keyword>
<comment type="caution">
    <text evidence="9">The sequence shown here is derived from an EMBL/GenBank/DDBJ whole genome shotgun (WGS) entry which is preliminary data.</text>
</comment>
<dbReference type="InterPro" id="IPR011989">
    <property type="entry name" value="ARM-like"/>
</dbReference>
<evidence type="ECO:0000256" key="3">
    <source>
        <dbReference type="ARBA" id="ARBA00022737"/>
    </source>
</evidence>
<dbReference type="FunFam" id="1.25.10.10:FF:001150">
    <property type="entry name" value="Importin subunit alpha"/>
    <property type="match status" value="1"/>
</dbReference>
<keyword evidence="3" id="KW-0677">Repeat</keyword>
<dbReference type="Gramene" id="XM_028356345.1">
    <property type="protein sequence ID" value="XP_028212146.1"/>
    <property type="gene ID" value="LOC114394674"/>
</dbReference>
<reference evidence="9 10" key="1">
    <citation type="submission" date="2018-09" db="EMBL/GenBank/DDBJ databases">
        <title>A high-quality reference genome of wild soybean provides a powerful tool to mine soybean genomes.</title>
        <authorList>
            <person name="Xie M."/>
            <person name="Chung C.Y.L."/>
            <person name="Li M.-W."/>
            <person name="Wong F.-L."/>
            <person name="Chan T.-F."/>
            <person name="Lam H.-M."/>
        </authorList>
    </citation>
    <scope>NUCLEOTIDE SEQUENCE [LARGE SCALE GENOMIC DNA]</scope>
    <source>
        <strain evidence="10">cv. W05</strain>
        <tissue evidence="9">Hypocotyl of etiolated seedlings</tissue>
    </source>
</reference>
<evidence type="ECO:0000256" key="2">
    <source>
        <dbReference type="ARBA" id="ARBA00022448"/>
    </source>
</evidence>
<evidence type="ECO:0000256" key="4">
    <source>
        <dbReference type="ARBA" id="ARBA00022927"/>
    </source>
</evidence>
<dbReference type="Proteomes" id="UP000289340">
    <property type="component" value="Chromosome 18"/>
</dbReference>
<dbReference type="Pfam" id="PF00514">
    <property type="entry name" value="Arm"/>
    <property type="match status" value="4"/>
</dbReference>
<feature type="repeat" description="ARM" evidence="6">
    <location>
        <begin position="132"/>
        <end position="162"/>
    </location>
</feature>